<dbReference type="EC" id="6.3.4.21" evidence="2"/>
<dbReference type="InterPro" id="IPR053190">
    <property type="entry name" value="NAPRTase-like"/>
</dbReference>
<evidence type="ECO:0000259" key="8">
    <source>
        <dbReference type="Pfam" id="PF01729"/>
    </source>
</evidence>
<comment type="catalytic activity">
    <reaction evidence="7">
        <text>5-phospho-alpha-D-ribose 1-diphosphate + nicotinate + ATP + H2O = nicotinate beta-D-ribonucleotide + ADP + phosphate + diphosphate</text>
        <dbReference type="Rhea" id="RHEA:36163"/>
        <dbReference type="ChEBI" id="CHEBI:15377"/>
        <dbReference type="ChEBI" id="CHEBI:30616"/>
        <dbReference type="ChEBI" id="CHEBI:32544"/>
        <dbReference type="ChEBI" id="CHEBI:33019"/>
        <dbReference type="ChEBI" id="CHEBI:43474"/>
        <dbReference type="ChEBI" id="CHEBI:57502"/>
        <dbReference type="ChEBI" id="CHEBI:58017"/>
        <dbReference type="ChEBI" id="CHEBI:456216"/>
        <dbReference type="EC" id="6.3.4.21"/>
    </reaction>
</comment>
<dbReference type="PANTHER" id="PTHR43202:SF1">
    <property type="entry name" value="NICOTINATE PHOSPHORIBOSYLTRANSFERASE"/>
    <property type="match status" value="1"/>
</dbReference>
<dbReference type="InterPro" id="IPR007229">
    <property type="entry name" value="Nic_PRibTrfase-Fam"/>
</dbReference>
<dbReference type="CDD" id="cd01571">
    <property type="entry name" value="NAPRTase_B"/>
    <property type="match status" value="1"/>
</dbReference>
<sequence length="430" mass="48260">MLIILVFNQPSPSTTTHMTMDAADKHSDLKDRLFWIAKEEEIIQGKTTDVYFLYTQQVLRHVGKNPRVTIEVFARHLPVEGNWGIVLGIYEVAKLLEGRKGVNVKAMEEGEIFQVSPTVYEPVLQIEANYSDIAVLENPILGFLCSSSGIASKAARIRLAAGDRLLFSFGTRRAHPALAPMIERAIYIAGFDAVSNTLAGELMNIKPIGTMPHALILAFGSQKDAWKAFDSSMPEDVKRIMLIDTLYDEKAEAIMALELLGDRLYGVRLDTPSSRRGNRRRIIEEVRWELSIRGGRHVKIFVSGGLDEQEIEELRDVVDGFGVGTSVSAAPPVDFSFKVVEVDGRAIAKRGDMAGKKQVYRLGYRDVVTLAGSEASRRLEEQGYRMLLKDLIVDGRIVQKFKSVERLRSEVMSRLNELAREEERSVTWLY</sequence>
<evidence type="ECO:0000313" key="10">
    <source>
        <dbReference type="EMBL" id="SPC33830.1"/>
    </source>
</evidence>
<dbReference type="InterPro" id="IPR035809">
    <property type="entry name" value="NAPRTase_arc-type"/>
</dbReference>
<organism evidence="10 11">
    <name type="scientific">Candidatus Nitrosocaldus cavascurensis</name>
    <dbReference type="NCBI Taxonomy" id="2058097"/>
    <lineage>
        <taxon>Archaea</taxon>
        <taxon>Nitrososphaerota</taxon>
        <taxon>Nitrososphaeria</taxon>
        <taxon>Candidatus Nitrosocaldales</taxon>
        <taxon>Candidatus Nitrosocaldaceae</taxon>
        <taxon>Candidatus Nitrosocaldus</taxon>
    </lineage>
</organism>
<dbReference type="Proteomes" id="UP000236248">
    <property type="component" value="Chromosome NCAV"/>
</dbReference>
<gene>
    <name evidence="10" type="ORF">NCAV_0647</name>
</gene>
<keyword evidence="11" id="KW-1185">Reference proteome</keyword>
<evidence type="ECO:0000256" key="1">
    <source>
        <dbReference type="ARBA" id="ARBA00004952"/>
    </source>
</evidence>
<dbReference type="SUPFAM" id="SSF54675">
    <property type="entry name" value="Nicotinate/Quinolinate PRTase N-terminal domain-like"/>
    <property type="match status" value="1"/>
</dbReference>
<dbReference type="InterPro" id="IPR036068">
    <property type="entry name" value="Nicotinate_pribotase-like_C"/>
</dbReference>
<dbReference type="InterPro" id="IPR037128">
    <property type="entry name" value="Quinolinate_PRibosylTase_N_sf"/>
</dbReference>
<dbReference type="Gene3D" id="3.20.20.70">
    <property type="entry name" value="Aldolase class I"/>
    <property type="match status" value="1"/>
</dbReference>
<feature type="domain" description="Quinolinate phosphoribosyl transferase C-terminal" evidence="8">
    <location>
        <begin position="150"/>
        <end position="338"/>
    </location>
</feature>
<evidence type="ECO:0000256" key="3">
    <source>
        <dbReference type="ARBA" id="ARBA00022553"/>
    </source>
</evidence>
<dbReference type="InterPro" id="IPR022412">
    <property type="entry name" value="Quinolinate_PRibosylTrfase_N"/>
</dbReference>
<proteinExistence type="predicted"/>
<evidence type="ECO:0000256" key="4">
    <source>
        <dbReference type="ARBA" id="ARBA00022598"/>
    </source>
</evidence>
<accession>A0A2K5AQB1</accession>
<dbReference type="KEGG" id="ncv:NCAV_0647"/>
<dbReference type="GO" id="GO:0004514">
    <property type="term" value="F:nicotinate-nucleotide diphosphorylase (carboxylating) activity"/>
    <property type="evidence" value="ECO:0007669"/>
    <property type="project" value="InterPro"/>
</dbReference>
<dbReference type="PIRSF" id="PIRSF000484">
    <property type="entry name" value="NAPRT"/>
    <property type="match status" value="1"/>
</dbReference>
<evidence type="ECO:0000259" key="9">
    <source>
        <dbReference type="Pfam" id="PF02749"/>
    </source>
</evidence>
<evidence type="ECO:0000256" key="5">
    <source>
        <dbReference type="ARBA" id="ARBA00022642"/>
    </source>
</evidence>
<dbReference type="NCBIfam" id="NF006415">
    <property type="entry name" value="PRK08662.1"/>
    <property type="match status" value="1"/>
</dbReference>
<keyword evidence="6 10" id="KW-0808">Transferase</keyword>
<dbReference type="Pfam" id="PF02749">
    <property type="entry name" value="QRPTase_N"/>
    <property type="match status" value="1"/>
</dbReference>
<dbReference type="PANTHER" id="PTHR43202">
    <property type="entry name" value="NICOTINATE-NUCLEOTIDE PYROPHOSPHORYLASE"/>
    <property type="match status" value="1"/>
</dbReference>
<dbReference type="EMBL" id="LT981265">
    <property type="protein sequence ID" value="SPC33830.1"/>
    <property type="molecule type" value="Genomic_DNA"/>
</dbReference>
<dbReference type="Gene3D" id="3.90.1170.20">
    <property type="entry name" value="Quinolinate phosphoribosyl transferase, N-terminal domain"/>
    <property type="match status" value="1"/>
</dbReference>
<dbReference type="InterPro" id="IPR013785">
    <property type="entry name" value="Aldolase_TIM"/>
</dbReference>
<feature type="domain" description="Quinolinate phosphoribosyl transferase N-terminal" evidence="9">
    <location>
        <begin position="49"/>
        <end position="148"/>
    </location>
</feature>
<keyword evidence="10" id="KW-0328">Glycosyltransferase</keyword>
<dbReference type="GO" id="GO:0004516">
    <property type="term" value="F:nicotinate phosphoribosyltransferase activity"/>
    <property type="evidence" value="ECO:0007669"/>
    <property type="project" value="UniProtKB-EC"/>
</dbReference>
<keyword evidence="3" id="KW-0597">Phosphoprotein</keyword>
<evidence type="ECO:0000256" key="7">
    <source>
        <dbReference type="ARBA" id="ARBA00048668"/>
    </source>
</evidence>
<dbReference type="SUPFAM" id="SSF51690">
    <property type="entry name" value="Nicotinate/Quinolinate PRTase C-terminal domain-like"/>
    <property type="match status" value="1"/>
</dbReference>
<comment type="pathway">
    <text evidence="1">Cofactor biosynthesis; NAD(+) biosynthesis; nicotinate D-ribonucleotide from nicotinate: step 1/1.</text>
</comment>
<dbReference type="AlphaFoldDB" id="A0A2K5AQB1"/>
<dbReference type="Pfam" id="PF01729">
    <property type="entry name" value="QRPTase_C"/>
    <property type="match status" value="1"/>
</dbReference>
<protein>
    <recommendedName>
        <fullName evidence="2">nicotinate phosphoribosyltransferase</fullName>
        <ecNumber evidence="2">6.3.4.21</ecNumber>
    </recommendedName>
</protein>
<keyword evidence="5" id="KW-0662">Pyridine nucleotide biosynthesis</keyword>
<dbReference type="UniPathway" id="UPA00253">
    <property type="reaction ID" value="UER00457"/>
</dbReference>
<dbReference type="InterPro" id="IPR002638">
    <property type="entry name" value="Quinolinate_PRibosylTrfase_C"/>
</dbReference>
<name>A0A2K5AQB1_9ARCH</name>
<keyword evidence="4 10" id="KW-0436">Ligase</keyword>
<evidence type="ECO:0000313" key="11">
    <source>
        <dbReference type="Proteomes" id="UP000236248"/>
    </source>
</evidence>
<evidence type="ECO:0000256" key="6">
    <source>
        <dbReference type="ARBA" id="ARBA00022679"/>
    </source>
</evidence>
<evidence type="ECO:0000256" key="2">
    <source>
        <dbReference type="ARBA" id="ARBA00013236"/>
    </source>
</evidence>
<dbReference type="GO" id="GO:0009435">
    <property type="term" value="P:NAD+ biosynthetic process"/>
    <property type="evidence" value="ECO:0007669"/>
    <property type="project" value="UniProtKB-UniPathway"/>
</dbReference>
<reference evidence="11" key="1">
    <citation type="submission" date="2018-01" db="EMBL/GenBank/DDBJ databases">
        <authorList>
            <person name="Kerou L M."/>
        </authorList>
    </citation>
    <scope>NUCLEOTIDE SEQUENCE [LARGE SCALE GENOMIC DNA]</scope>
    <source>
        <strain evidence="11">SCU2</strain>
    </source>
</reference>